<accession>A0A4R6TLJ8</accession>
<comment type="caution">
    <text evidence="1">The sequence shown here is derived from an EMBL/GenBank/DDBJ whole genome shotgun (WGS) entry which is preliminary data.</text>
</comment>
<protein>
    <submittedName>
        <fullName evidence="1">Uncharacterized protein</fullName>
    </submittedName>
</protein>
<dbReference type="AlphaFoldDB" id="A0A4R6TLJ8"/>
<dbReference type="EMBL" id="SNYI01000002">
    <property type="protein sequence ID" value="TDQ30639.1"/>
    <property type="molecule type" value="Genomic_DNA"/>
</dbReference>
<evidence type="ECO:0000313" key="2">
    <source>
        <dbReference type="Proteomes" id="UP000295468"/>
    </source>
</evidence>
<sequence>MYLARKGYIKTGMGTDRESFLFVIYSRLYGIECSTFFKDKGLLRFHRVYSLHLS</sequence>
<keyword evidence="2" id="KW-1185">Reference proteome</keyword>
<proteinExistence type="predicted"/>
<organism evidence="1 2">
    <name type="scientific">Zeaxanthinibacter enoshimensis</name>
    <dbReference type="NCBI Taxonomy" id="392009"/>
    <lineage>
        <taxon>Bacteria</taxon>
        <taxon>Pseudomonadati</taxon>
        <taxon>Bacteroidota</taxon>
        <taxon>Flavobacteriia</taxon>
        <taxon>Flavobacteriales</taxon>
        <taxon>Flavobacteriaceae</taxon>
        <taxon>Zeaxanthinibacter</taxon>
    </lineage>
</organism>
<evidence type="ECO:0000313" key="1">
    <source>
        <dbReference type="EMBL" id="TDQ30639.1"/>
    </source>
</evidence>
<dbReference type="Proteomes" id="UP000295468">
    <property type="component" value="Unassembled WGS sequence"/>
</dbReference>
<reference evidence="1 2" key="1">
    <citation type="submission" date="2019-03" db="EMBL/GenBank/DDBJ databases">
        <title>Genomic Encyclopedia of Archaeal and Bacterial Type Strains, Phase II (KMG-II): from individual species to whole genera.</title>
        <authorList>
            <person name="Goeker M."/>
        </authorList>
    </citation>
    <scope>NUCLEOTIDE SEQUENCE [LARGE SCALE GENOMIC DNA]</scope>
    <source>
        <strain evidence="1 2">DSM 18435</strain>
    </source>
</reference>
<gene>
    <name evidence="1" type="ORF">CLV82_1326</name>
</gene>
<name>A0A4R6TLJ8_9FLAO</name>